<dbReference type="InterPro" id="IPR057600">
    <property type="entry name" value="TORTIFOLIA1/SINE1-2_N"/>
</dbReference>
<dbReference type="Proteomes" id="UP000507222">
    <property type="component" value="Unassembled WGS sequence"/>
</dbReference>
<name>A0A6J5TE12_PRUAR</name>
<dbReference type="AlphaFoldDB" id="A0A6J5TE12"/>
<accession>A0A6J5TE12</accession>
<dbReference type="SUPFAM" id="SSF48371">
    <property type="entry name" value="ARM repeat"/>
    <property type="match status" value="1"/>
</dbReference>
<dbReference type="GO" id="GO:0008017">
    <property type="term" value="F:microtubule binding"/>
    <property type="evidence" value="ECO:0007669"/>
    <property type="project" value="InterPro"/>
</dbReference>
<dbReference type="InterPro" id="IPR011989">
    <property type="entry name" value="ARM-like"/>
</dbReference>
<dbReference type="Pfam" id="PF24714">
    <property type="entry name" value="TOR1L1_N"/>
    <property type="match status" value="1"/>
</dbReference>
<dbReference type="InterPro" id="IPR016024">
    <property type="entry name" value="ARM-type_fold"/>
</dbReference>
<organism evidence="3 4">
    <name type="scientific">Prunus armeniaca</name>
    <name type="common">Apricot</name>
    <name type="synonym">Armeniaca vulgaris</name>
    <dbReference type="NCBI Taxonomy" id="36596"/>
    <lineage>
        <taxon>Eukaryota</taxon>
        <taxon>Viridiplantae</taxon>
        <taxon>Streptophyta</taxon>
        <taxon>Embryophyta</taxon>
        <taxon>Tracheophyta</taxon>
        <taxon>Spermatophyta</taxon>
        <taxon>Magnoliopsida</taxon>
        <taxon>eudicotyledons</taxon>
        <taxon>Gunneridae</taxon>
        <taxon>Pentapetalae</taxon>
        <taxon>rosids</taxon>
        <taxon>fabids</taxon>
        <taxon>Rosales</taxon>
        <taxon>Rosaceae</taxon>
        <taxon>Amygdaloideae</taxon>
        <taxon>Amygdaleae</taxon>
        <taxon>Prunus</taxon>
    </lineage>
</organism>
<protein>
    <recommendedName>
        <fullName evidence="2">TORTIFOLIA1/SINE1-2 N-terminal domain-containing protein</fullName>
    </recommendedName>
</protein>
<evidence type="ECO:0000256" key="1">
    <source>
        <dbReference type="PROSITE-ProRule" id="PRU00103"/>
    </source>
</evidence>
<dbReference type="Gene3D" id="1.25.10.10">
    <property type="entry name" value="Leucine-rich Repeat Variant"/>
    <property type="match status" value="1"/>
</dbReference>
<evidence type="ECO:0000313" key="4">
    <source>
        <dbReference type="Proteomes" id="UP000507222"/>
    </source>
</evidence>
<dbReference type="PANTHER" id="PTHR31355">
    <property type="entry name" value="MICROTUBULE-ASSOCIATED PROTEIN TORTIFOLIA1"/>
    <property type="match status" value="1"/>
</dbReference>
<proteinExistence type="predicted"/>
<sequence>MGEEEALILRSEVTMQNPPFWPRGNSTRELTETMWRGPTRVNTQQVVFELKHKVVCALNKLADRDTYQIGVEELEKMAECLTPEGIAPFLSCILDTDSEQKSAVRKECIRLVGTLVRYHEGLVGLHLGKMVASIVKRLKDPDSVVRDACVETVGVLASKLSNDTGEGDGVFVVLVRPLFEALGEQNRQVQSGSALCLARVIDNSHDPPVSILQRMLNRTIKLLKNPHFMAKPAIIELNRSIIQAGGAPTQKFSLLQWLAFKNLSRVMTGQHAKLHA</sequence>
<reference evidence="3 4" key="1">
    <citation type="submission" date="2020-05" db="EMBL/GenBank/DDBJ databases">
        <authorList>
            <person name="Campoy J."/>
            <person name="Schneeberger K."/>
            <person name="Spophaly S."/>
        </authorList>
    </citation>
    <scope>NUCLEOTIDE SEQUENCE [LARGE SCALE GENOMIC DNA]</scope>
    <source>
        <strain evidence="3">PruArmRojPasFocal</strain>
    </source>
</reference>
<dbReference type="EMBL" id="CAEKDK010000001">
    <property type="protein sequence ID" value="CAB4261447.1"/>
    <property type="molecule type" value="Genomic_DNA"/>
</dbReference>
<gene>
    <name evidence="3" type="ORF">CURHAP_LOCUS150</name>
</gene>
<dbReference type="PANTHER" id="PTHR31355:SF22">
    <property type="entry name" value="TORTIFOLIA1-LIKE PROTEIN 2"/>
    <property type="match status" value="1"/>
</dbReference>
<dbReference type="PROSITE" id="PS50077">
    <property type="entry name" value="HEAT_REPEAT"/>
    <property type="match status" value="1"/>
</dbReference>
<dbReference type="InterPro" id="IPR021133">
    <property type="entry name" value="HEAT_type_2"/>
</dbReference>
<evidence type="ECO:0000313" key="3">
    <source>
        <dbReference type="EMBL" id="CAB4261447.1"/>
    </source>
</evidence>
<dbReference type="GO" id="GO:0005874">
    <property type="term" value="C:microtubule"/>
    <property type="evidence" value="ECO:0007669"/>
    <property type="project" value="InterPro"/>
</dbReference>
<feature type="domain" description="TORTIFOLIA1/SINE1-2 N-terminal" evidence="2">
    <location>
        <begin position="48"/>
        <end position="254"/>
    </location>
</feature>
<evidence type="ECO:0000259" key="2">
    <source>
        <dbReference type="Pfam" id="PF24714"/>
    </source>
</evidence>
<feature type="repeat" description="HEAT" evidence="1">
    <location>
        <begin position="130"/>
        <end position="168"/>
    </location>
</feature>
<dbReference type="InterPro" id="IPR033337">
    <property type="entry name" value="TORTIFOLIA1/SINE1-2"/>
</dbReference>